<dbReference type="GeneID" id="78773403"/>
<accession>A0A6A5HSR6</accession>
<name>A0A6A5HSR6_CAERE</name>
<reference evidence="2 3" key="1">
    <citation type="submission" date="2019-12" db="EMBL/GenBank/DDBJ databases">
        <title>Chromosome-level assembly of the Caenorhabditis remanei genome.</title>
        <authorList>
            <person name="Teterina A.A."/>
            <person name="Willis J.H."/>
            <person name="Phillips P.C."/>
        </authorList>
    </citation>
    <scope>NUCLEOTIDE SEQUENCE [LARGE SCALE GENOMIC DNA]</scope>
    <source>
        <strain evidence="2 3">PX506</strain>
        <tissue evidence="2">Whole organism</tissue>
    </source>
</reference>
<dbReference type="AlphaFoldDB" id="A0A6A5HSR6"/>
<organism evidence="2 3">
    <name type="scientific">Caenorhabditis remanei</name>
    <name type="common">Caenorhabditis vulgaris</name>
    <dbReference type="NCBI Taxonomy" id="31234"/>
    <lineage>
        <taxon>Eukaryota</taxon>
        <taxon>Metazoa</taxon>
        <taxon>Ecdysozoa</taxon>
        <taxon>Nematoda</taxon>
        <taxon>Chromadorea</taxon>
        <taxon>Rhabditida</taxon>
        <taxon>Rhabditina</taxon>
        <taxon>Rhabditomorpha</taxon>
        <taxon>Rhabditoidea</taxon>
        <taxon>Rhabditidae</taxon>
        <taxon>Peloderinae</taxon>
        <taxon>Caenorhabditis</taxon>
    </lineage>
</organism>
<dbReference type="CTD" id="78773403"/>
<evidence type="ECO:0000256" key="1">
    <source>
        <dbReference type="SAM" id="MobiDB-lite"/>
    </source>
</evidence>
<dbReference type="EMBL" id="WUAV01000001">
    <property type="protein sequence ID" value="KAF1770968.1"/>
    <property type="molecule type" value="Genomic_DNA"/>
</dbReference>
<proteinExistence type="predicted"/>
<dbReference type="RefSeq" id="XP_053592253.1">
    <property type="nucleotide sequence ID" value="XM_053723608.1"/>
</dbReference>
<dbReference type="Proteomes" id="UP000483820">
    <property type="component" value="Chromosome I"/>
</dbReference>
<gene>
    <name evidence="2" type="ORF">GCK72_002792</name>
</gene>
<feature type="region of interest" description="Disordered" evidence="1">
    <location>
        <begin position="245"/>
        <end position="270"/>
    </location>
</feature>
<dbReference type="KEGG" id="crq:GCK72_002792"/>
<sequence length="270" mass="30621">MVHHLTILQQQLPIQLEIVVPMYHLVSSLLAALTIRDTFNVLMGLPRSDLVLLRCISTKGANLASSGIKFQNVNLLPKQVEMKLPLRDMGTLLNILINSLVLPSPRNNHQLHLDMIVPTIPRINQEHMLLLLFLIIHLFLRKKWMNQKMPALDCRMGLTVKSIPSLAHWDKDLSVQYCRTFSQIPPQACDQGKTTTDAGLAQPLPPWKMYCQPLRPQSQLLSVKMRQMYRIRLIGYTTTASYKEESSSVTTYGESTTPTEDTTTEFASDS</sequence>
<feature type="compositionally biased region" description="Low complexity" evidence="1">
    <location>
        <begin position="250"/>
        <end position="270"/>
    </location>
</feature>
<evidence type="ECO:0000313" key="2">
    <source>
        <dbReference type="EMBL" id="KAF1770968.1"/>
    </source>
</evidence>
<evidence type="ECO:0000313" key="3">
    <source>
        <dbReference type="Proteomes" id="UP000483820"/>
    </source>
</evidence>
<protein>
    <submittedName>
        <fullName evidence="2">Uncharacterized protein</fullName>
    </submittedName>
</protein>
<comment type="caution">
    <text evidence="2">The sequence shown here is derived from an EMBL/GenBank/DDBJ whole genome shotgun (WGS) entry which is preliminary data.</text>
</comment>